<organism evidence="1 2">
    <name type="scientific">Haloarcula hispanica</name>
    <dbReference type="NCBI Taxonomy" id="51589"/>
    <lineage>
        <taxon>Archaea</taxon>
        <taxon>Methanobacteriati</taxon>
        <taxon>Methanobacteriota</taxon>
        <taxon>Stenosarchaea group</taxon>
        <taxon>Halobacteria</taxon>
        <taxon>Halobacteriales</taxon>
        <taxon>Haloarculaceae</taxon>
        <taxon>Haloarcula</taxon>
    </lineage>
</organism>
<evidence type="ECO:0000313" key="1">
    <source>
        <dbReference type="EMBL" id="RYJ09943.1"/>
    </source>
</evidence>
<reference evidence="1 2" key="1">
    <citation type="submission" date="2018-12" db="EMBL/GenBank/DDBJ databases">
        <title>Draft genome sequence of Haloarcula hispinica strain 18.1, an halophilic archaeon isolated from Chott El Jerid of Southern Tunisia.</title>
        <authorList>
            <person name="Najjari A."/>
            <person name="Ben Dhia O."/>
            <person name="Ferjani R."/>
            <person name="Mahjoubi M."/>
            <person name="Sghaier H."/>
            <person name="Elshahed M."/>
            <person name="Ouzari H.I."/>
            <person name="Cherid A."/>
            <person name="Youssef N."/>
        </authorList>
    </citation>
    <scope>NUCLEOTIDE SEQUENCE [LARGE SCALE GENOMIC DNA]</scope>
    <source>
        <strain evidence="1 2">18.1</strain>
    </source>
</reference>
<proteinExistence type="predicted"/>
<comment type="caution">
    <text evidence="1">The sequence shown here is derived from an EMBL/GenBank/DDBJ whole genome shotgun (WGS) entry which is preliminary data.</text>
</comment>
<dbReference type="Proteomes" id="UP000293535">
    <property type="component" value="Unassembled WGS sequence"/>
</dbReference>
<dbReference type="RefSeq" id="WP_129755396.1">
    <property type="nucleotide sequence ID" value="NZ_JAFKAA010000002.1"/>
</dbReference>
<accession>A0A482TFP2</accession>
<name>A0A482TFP2_HALHI</name>
<gene>
    <name evidence="1" type="ORF">ELS20_07955</name>
</gene>
<dbReference type="EMBL" id="RZIG01000002">
    <property type="protein sequence ID" value="RYJ09943.1"/>
    <property type="molecule type" value="Genomic_DNA"/>
</dbReference>
<protein>
    <submittedName>
        <fullName evidence="1">Uncharacterized protein</fullName>
    </submittedName>
</protein>
<dbReference type="AlphaFoldDB" id="A0A482TFP2"/>
<evidence type="ECO:0000313" key="2">
    <source>
        <dbReference type="Proteomes" id="UP000293535"/>
    </source>
</evidence>
<sequence>MPLQTDTYDLADEAERLKEECRETAEKLAPLDAENPAAPRLQRRGNQLQSQLDGVRWARSEWDVDAVTLGGLTGGEYGHVEDELPAAGGSGARRVYYVAKGTVDAPYLDDDMDFDARIAAASDLPIGYLRWAEARIDDLSSVTEGNEPRFADWLADARKEQSTDE</sequence>